<dbReference type="EMBL" id="MTYJ01000468">
    <property type="protein sequence ID" value="OWA54831.1"/>
    <property type="molecule type" value="Genomic_DNA"/>
</dbReference>
<dbReference type="InterPro" id="IPR002213">
    <property type="entry name" value="UDP_glucos_trans"/>
</dbReference>
<evidence type="ECO:0000256" key="1">
    <source>
        <dbReference type="ARBA" id="ARBA00009995"/>
    </source>
</evidence>
<evidence type="ECO:0000313" key="3">
    <source>
        <dbReference type="EMBL" id="OWA54831.1"/>
    </source>
</evidence>
<dbReference type="PANTHER" id="PTHR11926:SF774">
    <property type="entry name" value="UDP-GLYCOSYLTRANSFERASE 85A1-RELATED"/>
    <property type="match status" value="1"/>
</dbReference>
<dbReference type="GO" id="GO:0080043">
    <property type="term" value="F:quercetin 3-O-glucosyltransferase activity"/>
    <property type="evidence" value="ECO:0007669"/>
    <property type="project" value="TreeGrafter"/>
</dbReference>
<reference evidence="4" key="1">
    <citation type="submission" date="2017-01" db="EMBL/GenBank/DDBJ databases">
        <title>Comparative genomics of anhydrobiosis in the tardigrade Hypsibius dujardini.</title>
        <authorList>
            <person name="Yoshida Y."/>
            <person name="Koutsovoulos G."/>
            <person name="Laetsch D."/>
            <person name="Stevens L."/>
            <person name="Kumar S."/>
            <person name="Horikawa D."/>
            <person name="Ishino K."/>
            <person name="Komine S."/>
            <person name="Tomita M."/>
            <person name="Blaxter M."/>
            <person name="Arakawa K."/>
        </authorList>
    </citation>
    <scope>NUCLEOTIDE SEQUENCE [LARGE SCALE GENOMIC DNA]</scope>
    <source>
        <strain evidence="4">Z151</strain>
    </source>
</reference>
<keyword evidence="2" id="KW-0808">Transferase</keyword>
<dbReference type="GO" id="GO:0080044">
    <property type="term" value="F:quercetin 7-O-glucosyltransferase activity"/>
    <property type="evidence" value="ECO:0007669"/>
    <property type="project" value="TreeGrafter"/>
</dbReference>
<accession>A0A9X6RPJ1</accession>
<dbReference type="Proteomes" id="UP000192578">
    <property type="component" value="Unassembled WGS sequence"/>
</dbReference>
<name>A0A9X6RPJ1_HYPEX</name>
<dbReference type="PANTHER" id="PTHR11926">
    <property type="entry name" value="GLUCOSYL/GLUCURONOSYL TRANSFERASES"/>
    <property type="match status" value="1"/>
</dbReference>
<organism evidence="3 4">
    <name type="scientific">Hypsibius exemplaris</name>
    <name type="common">Freshwater tardigrade</name>
    <dbReference type="NCBI Taxonomy" id="2072580"/>
    <lineage>
        <taxon>Eukaryota</taxon>
        <taxon>Metazoa</taxon>
        <taxon>Ecdysozoa</taxon>
        <taxon>Tardigrada</taxon>
        <taxon>Eutardigrada</taxon>
        <taxon>Parachela</taxon>
        <taxon>Hypsibioidea</taxon>
        <taxon>Hypsibiidae</taxon>
        <taxon>Hypsibius</taxon>
    </lineage>
</organism>
<sequence length="344" mass="37622">MTSHSLSPNACSIKFISASSSPSSSSPSSPFHFSLVSIPNGLMEQLDGSNILEPTIFFTTMAAVSPGVPGVRTLLQAIPARSGVGDPVNVLGITAPVDFVIVDKTLAEDLTICHDRGIPFHFFNTACASMTLGAVSMTEDHPVFEDDAQGNAFFETPLPGAPPPTMPNLFKQLFLTMCRTTPLQDKVQTWLDLQPVTSVVYVSFGSISYPSPVQIAELGKALVKVGKPFIWSLRSEQQQHLPGEILSRMAKQFDALENPFLILGWAPQKLILQHASTAVFLSYCGWNCTMEALPPGFRSWLGQCLATRRITPSGWFSDRPPSWWMGPGSSRGAWCWLMRLKRSF</sequence>
<gene>
    <name evidence="3" type="ORF">BV898_19225</name>
</gene>
<dbReference type="OrthoDB" id="5835829at2759"/>
<evidence type="ECO:0000313" key="4">
    <source>
        <dbReference type="Proteomes" id="UP000192578"/>
    </source>
</evidence>
<evidence type="ECO:0000256" key="2">
    <source>
        <dbReference type="ARBA" id="ARBA00022679"/>
    </source>
</evidence>
<dbReference type="AlphaFoldDB" id="A0A9X6RPJ1"/>
<comment type="caution">
    <text evidence="3">The sequence shown here is derived from an EMBL/GenBank/DDBJ whole genome shotgun (WGS) entry which is preliminary data.</text>
</comment>
<protein>
    <submittedName>
        <fullName evidence="3">Anthocyanidin 3-O-glucosyltransferase 7</fullName>
    </submittedName>
</protein>
<dbReference type="Pfam" id="PF00201">
    <property type="entry name" value="UDPGT"/>
    <property type="match status" value="1"/>
</dbReference>
<proteinExistence type="inferred from homology"/>
<dbReference type="SUPFAM" id="SSF53756">
    <property type="entry name" value="UDP-Glycosyltransferase/glycogen phosphorylase"/>
    <property type="match status" value="1"/>
</dbReference>
<dbReference type="Gene3D" id="3.40.50.2000">
    <property type="entry name" value="Glycogen Phosphorylase B"/>
    <property type="match status" value="2"/>
</dbReference>
<comment type="similarity">
    <text evidence="1">Belongs to the UDP-glycosyltransferase family.</text>
</comment>
<keyword evidence="4" id="KW-1185">Reference proteome</keyword>